<dbReference type="Proteomes" id="UP000222163">
    <property type="component" value="Unassembled WGS sequence"/>
</dbReference>
<feature type="domain" description="HTH cro/C1-type" evidence="1">
    <location>
        <begin position="36"/>
        <end position="87"/>
    </location>
</feature>
<dbReference type="RefSeq" id="WP_099215041.1">
    <property type="nucleotide sequence ID" value="NZ_JAUYVU010000001.1"/>
</dbReference>
<accession>A0A497Z9L5</accession>
<name>A0A2G1BVW0_9FLAO</name>
<dbReference type="AlphaFoldDB" id="A0A2G1BVW0"/>
<dbReference type="PROSITE" id="PS50943">
    <property type="entry name" value="HTH_CROC1"/>
    <property type="match status" value="1"/>
</dbReference>
<protein>
    <submittedName>
        <fullName evidence="2 3">Transcriptional regulator</fullName>
    </submittedName>
</protein>
<reference evidence="3 4" key="1">
    <citation type="journal article" date="2016" name="Nat. Commun.">
        <title>Microbial interactions lead to rapid micro-scale successions on model marine particles.</title>
        <authorList>
            <person name="Datta M.S."/>
            <person name="Sliwerska E."/>
            <person name="Gore J."/>
            <person name="Polz M.F."/>
            <person name="Cordero O.X."/>
        </authorList>
    </citation>
    <scope>NUCLEOTIDE SEQUENCE [LARGE SCALE GENOMIC DNA]</scope>
    <source>
        <strain evidence="3 4">4G03</strain>
    </source>
</reference>
<reference evidence="2 5" key="3">
    <citation type="submission" date="2023-07" db="EMBL/GenBank/DDBJ databases">
        <title>Genome content predicts the carbon catabolic preferences of heterotrophic bacteria.</title>
        <authorList>
            <person name="Gralka M."/>
        </authorList>
    </citation>
    <scope>NUCLEOTIDE SEQUENCE [LARGE SCALE GENOMIC DNA]</scope>
    <source>
        <strain evidence="2 5">4G03</strain>
    </source>
</reference>
<comment type="caution">
    <text evidence="3">The sequence shown here is derived from an EMBL/GenBank/DDBJ whole genome shotgun (WGS) entry which is preliminary data.</text>
</comment>
<dbReference type="InterPro" id="IPR001387">
    <property type="entry name" value="Cro/C1-type_HTH"/>
</dbReference>
<evidence type="ECO:0000313" key="4">
    <source>
        <dbReference type="Proteomes" id="UP000222163"/>
    </source>
</evidence>
<evidence type="ECO:0000313" key="5">
    <source>
        <dbReference type="Proteomes" id="UP001242342"/>
    </source>
</evidence>
<sequence>MTSMSLCISYVFKILYRKRIMLSKNEVTLKKVALCVKTLREEYHITSNEFYIDTGIHLARIEQGKTNVTITTLQKICDYFNITLSDFFMMLEEI</sequence>
<dbReference type="SUPFAM" id="SSF47413">
    <property type="entry name" value="lambda repressor-like DNA-binding domains"/>
    <property type="match status" value="1"/>
</dbReference>
<evidence type="ECO:0000313" key="3">
    <source>
        <dbReference type="EMBL" id="PHN98138.1"/>
    </source>
</evidence>
<dbReference type="CDD" id="cd00093">
    <property type="entry name" value="HTH_XRE"/>
    <property type="match status" value="1"/>
</dbReference>
<evidence type="ECO:0000313" key="2">
    <source>
        <dbReference type="EMBL" id="MDP2540192.1"/>
    </source>
</evidence>
<dbReference type="Pfam" id="PF13443">
    <property type="entry name" value="HTH_26"/>
    <property type="match status" value="1"/>
</dbReference>
<dbReference type="Proteomes" id="UP001242342">
    <property type="component" value="Unassembled WGS sequence"/>
</dbReference>
<proteinExistence type="predicted"/>
<reference evidence="3" key="2">
    <citation type="submission" date="2017-10" db="EMBL/GenBank/DDBJ databases">
        <authorList>
            <person name="Enke T.N."/>
            <person name="Cordero O.X."/>
        </authorList>
    </citation>
    <scope>NUCLEOTIDE SEQUENCE</scope>
    <source>
        <strain evidence="3">4G03</strain>
    </source>
</reference>
<dbReference type="SMART" id="SM00530">
    <property type="entry name" value="HTH_XRE"/>
    <property type="match status" value="1"/>
</dbReference>
<accession>A0A2G1BVW0</accession>
<evidence type="ECO:0000259" key="1">
    <source>
        <dbReference type="PROSITE" id="PS50943"/>
    </source>
</evidence>
<keyword evidence="5" id="KW-1185">Reference proteome</keyword>
<organism evidence="3 4">
    <name type="scientific">Tenacibaculum discolor</name>
    <dbReference type="NCBI Taxonomy" id="361581"/>
    <lineage>
        <taxon>Bacteria</taxon>
        <taxon>Pseudomonadati</taxon>
        <taxon>Bacteroidota</taxon>
        <taxon>Flavobacteriia</taxon>
        <taxon>Flavobacteriales</taxon>
        <taxon>Flavobacteriaceae</taxon>
        <taxon>Tenacibaculum</taxon>
    </lineage>
</organism>
<dbReference type="InterPro" id="IPR010982">
    <property type="entry name" value="Lambda_DNA-bd_dom_sf"/>
</dbReference>
<dbReference type="GO" id="GO:0003677">
    <property type="term" value="F:DNA binding"/>
    <property type="evidence" value="ECO:0007669"/>
    <property type="project" value="InterPro"/>
</dbReference>
<dbReference type="Gene3D" id="1.10.260.40">
    <property type="entry name" value="lambda repressor-like DNA-binding domains"/>
    <property type="match status" value="1"/>
</dbReference>
<dbReference type="EMBL" id="JAUYVU010000001">
    <property type="protein sequence ID" value="MDP2540192.1"/>
    <property type="molecule type" value="Genomic_DNA"/>
</dbReference>
<gene>
    <name evidence="3" type="ORF">CSC81_06965</name>
    <name evidence="2" type="ORF">Q8W23_01755</name>
</gene>
<dbReference type="EMBL" id="PDUU01000004">
    <property type="protein sequence ID" value="PHN98138.1"/>
    <property type="molecule type" value="Genomic_DNA"/>
</dbReference>